<reference evidence="7" key="1">
    <citation type="submission" date="2022-11" db="EMBL/GenBank/DDBJ databases">
        <title>Minimal conservation of predation-associated metabolite biosynthetic gene clusters underscores biosynthetic potential of Myxococcota including descriptions for ten novel species: Archangium lansinium sp. nov., Myxococcus landrumus sp. nov., Nannocystis bai.</title>
        <authorList>
            <person name="Ahearne A."/>
            <person name="Stevens C."/>
            <person name="Phillips K."/>
        </authorList>
    </citation>
    <scope>NUCLEOTIDE SEQUENCE</scope>
    <source>
        <strain evidence="7">Na p29</strain>
    </source>
</reference>
<evidence type="ECO:0000259" key="6">
    <source>
        <dbReference type="Pfam" id="PF00884"/>
    </source>
</evidence>
<dbReference type="Proteomes" id="UP001150924">
    <property type="component" value="Unassembled WGS sequence"/>
</dbReference>
<comment type="subcellular location">
    <subcellularLocation>
        <location evidence="1">Cell membrane</location>
        <topology evidence="1">Multi-pass membrane protein</topology>
    </subcellularLocation>
</comment>
<dbReference type="InterPro" id="IPR017850">
    <property type="entry name" value="Alkaline_phosphatase_core_sf"/>
</dbReference>
<dbReference type="GO" id="GO:0005886">
    <property type="term" value="C:plasma membrane"/>
    <property type="evidence" value="ECO:0007669"/>
    <property type="project" value="UniProtKB-SubCell"/>
</dbReference>
<dbReference type="SUPFAM" id="SSF53649">
    <property type="entry name" value="Alkaline phosphatase-like"/>
    <property type="match status" value="1"/>
</dbReference>
<sequence>MRSGLGSRVFSEQHNAGRFGVLGAHWFDVVRTLAGAIGQRSLSAAERAEIAAFFAERDQAALPGFGLARGANLLVIQAEALQGWTIGATVAGQEITPFLNRLRARALYYGAVVDITAQGMTSDAEYAILNSQYPLGQGAVAFLRAGNRFETVAHALKAAGYATLSAHPFKRGFWNRATLHPATASTARCSTASSARGR</sequence>
<accession>A0A9X3EXN1</accession>
<dbReference type="RefSeq" id="WP_267778783.1">
    <property type="nucleotide sequence ID" value="NZ_JAPNKE010000002.1"/>
</dbReference>
<evidence type="ECO:0000313" key="7">
    <source>
        <dbReference type="EMBL" id="MCY1012242.1"/>
    </source>
</evidence>
<organism evidence="7 8">
    <name type="scientific">Nannocystis pusilla</name>
    <dbReference type="NCBI Taxonomy" id="889268"/>
    <lineage>
        <taxon>Bacteria</taxon>
        <taxon>Pseudomonadati</taxon>
        <taxon>Myxococcota</taxon>
        <taxon>Polyangia</taxon>
        <taxon>Nannocystales</taxon>
        <taxon>Nannocystaceae</taxon>
        <taxon>Nannocystis</taxon>
    </lineage>
</organism>
<keyword evidence="8" id="KW-1185">Reference proteome</keyword>
<keyword evidence="2" id="KW-1003">Cell membrane</keyword>
<keyword evidence="5" id="KW-0472">Membrane</keyword>
<evidence type="ECO:0000256" key="2">
    <source>
        <dbReference type="ARBA" id="ARBA00022475"/>
    </source>
</evidence>
<dbReference type="Pfam" id="PF00884">
    <property type="entry name" value="Sulfatase"/>
    <property type="match status" value="1"/>
</dbReference>
<evidence type="ECO:0000256" key="4">
    <source>
        <dbReference type="ARBA" id="ARBA00022989"/>
    </source>
</evidence>
<dbReference type="InterPro" id="IPR000917">
    <property type="entry name" value="Sulfatase_N"/>
</dbReference>
<dbReference type="InterPro" id="IPR050448">
    <property type="entry name" value="OpgB/LTA_synthase_biosynth"/>
</dbReference>
<dbReference type="PANTHER" id="PTHR47371:SF3">
    <property type="entry name" value="PHOSPHOGLYCEROL TRANSFERASE I"/>
    <property type="match status" value="1"/>
</dbReference>
<evidence type="ECO:0000256" key="1">
    <source>
        <dbReference type="ARBA" id="ARBA00004651"/>
    </source>
</evidence>
<evidence type="ECO:0000256" key="5">
    <source>
        <dbReference type="ARBA" id="ARBA00023136"/>
    </source>
</evidence>
<keyword evidence="4" id="KW-1133">Transmembrane helix</keyword>
<evidence type="ECO:0000313" key="8">
    <source>
        <dbReference type="Proteomes" id="UP001150924"/>
    </source>
</evidence>
<name>A0A9X3EXN1_9BACT</name>
<dbReference type="EMBL" id="JAPNKE010000002">
    <property type="protein sequence ID" value="MCY1012242.1"/>
    <property type="molecule type" value="Genomic_DNA"/>
</dbReference>
<dbReference type="PANTHER" id="PTHR47371">
    <property type="entry name" value="LIPOTEICHOIC ACID SYNTHASE"/>
    <property type="match status" value="1"/>
</dbReference>
<keyword evidence="3" id="KW-0812">Transmembrane</keyword>
<dbReference type="GO" id="GO:0016787">
    <property type="term" value="F:hydrolase activity"/>
    <property type="evidence" value="ECO:0007669"/>
    <property type="project" value="UniProtKB-KW"/>
</dbReference>
<keyword evidence="7" id="KW-0378">Hydrolase</keyword>
<protein>
    <submittedName>
        <fullName evidence="7">Sulfatase-like hydrolase/transferase</fullName>
    </submittedName>
</protein>
<dbReference type="AlphaFoldDB" id="A0A9X3EXN1"/>
<proteinExistence type="predicted"/>
<gene>
    <name evidence="7" type="ORF">OV079_43260</name>
</gene>
<feature type="domain" description="Sulfatase N-terminal" evidence="6">
    <location>
        <begin position="72"/>
        <end position="178"/>
    </location>
</feature>
<comment type="caution">
    <text evidence="7">The sequence shown here is derived from an EMBL/GenBank/DDBJ whole genome shotgun (WGS) entry which is preliminary data.</text>
</comment>
<dbReference type="Gene3D" id="3.40.720.10">
    <property type="entry name" value="Alkaline Phosphatase, subunit A"/>
    <property type="match status" value="1"/>
</dbReference>
<evidence type="ECO:0000256" key="3">
    <source>
        <dbReference type="ARBA" id="ARBA00022692"/>
    </source>
</evidence>